<keyword evidence="2" id="KW-1185">Reference proteome</keyword>
<name>A0ACB7ZUT9_9AGAM</name>
<evidence type="ECO:0000313" key="1">
    <source>
        <dbReference type="EMBL" id="KAH7904929.1"/>
    </source>
</evidence>
<proteinExistence type="predicted"/>
<reference evidence="1" key="1">
    <citation type="journal article" date="2021" name="New Phytol.">
        <title>Evolutionary innovations through gain and loss of genes in the ectomycorrhizal Boletales.</title>
        <authorList>
            <person name="Wu G."/>
            <person name="Miyauchi S."/>
            <person name="Morin E."/>
            <person name="Kuo A."/>
            <person name="Drula E."/>
            <person name="Varga T."/>
            <person name="Kohler A."/>
            <person name="Feng B."/>
            <person name="Cao Y."/>
            <person name="Lipzen A."/>
            <person name="Daum C."/>
            <person name="Hundley H."/>
            <person name="Pangilinan J."/>
            <person name="Johnson J."/>
            <person name="Barry K."/>
            <person name="LaButti K."/>
            <person name="Ng V."/>
            <person name="Ahrendt S."/>
            <person name="Min B."/>
            <person name="Choi I.G."/>
            <person name="Park H."/>
            <person name="Plett J.M."/>
            <person name="Magnuson J."/>
            <person name="Spatafora J.W."/>
            <person name="Nagy L.G."/>
            <person name="Henrissat B."/>
            <person name="Grigoriev I.V."/>
            <person name="Yang Z.L."/>
            <person name="Xu J."/>
            <person name="Martin F.M."/>
        </authorList>
    </citation>
    <scope>NUCLEOTIDE SEQUENCE</scope>
    <source>
        <strain evidence="1">ATCC 28755</strain>
    </source>
</reference>
<organism evidence="1 2">
    <name type="scientific">Hygrophoropsis aurantiaca</name>
    <dbReference type="NCBI Taxonomy" id="72124"/>
    <lineage>
        <taxon>Eukaryota</taxon>
        <taxon>Fungi</taxon>
        <taxon>Dikarya</taxon>
        <taxon>Basidiomycota</taxon>
        <taxon>Agaricomycotina</taxon>
        <taxon>Agaricomycetes</taxon>
        <taxon>Agaricomycetidae</taxon>
        <taxon>Boletales</taxon>
        <taxon>Coniophorineae</taxon>
        <taxon>Hygrophoropsidaceae</taxon>
        <taxon>Hygrophoropsis</taxon>
    </lineage>
</organism>
<dbReference type="Proteomes" id="UP000790377">
    <property type="component" value="Unassembled WGS sequence"/>
</dbReference>
<evidence type="ECO:0000313" key="2">
    <source>
        <dbReference type="Proteomes" id="UP000790377"/>
    </source>
</evidence>
<sequence>MDDCPLPSIAAVGNTCSTCRPIYDEIAQHRFQQISQRFFGDLADQLPMVLYRSKGAITGSTVQEVLSGPTGSPPRDLNIVVPKGYFLVMEDRMLRQYYKEYEEPEVNDMMDFNLQQFQAYKWDSRIVTVSESLGPDIMDIIVNSPTTTDMNLMTAGGVVSLFPRHTLAYDGLLGPTGGWDLKEGGRFGSVNGVRAAVQVDNRNTKEDCGPRCPSLWRFVRTDRNTLRLNWDRRYTVQDIIENSQMEWRVSIECLNPVCKYGVHKKLEGRSFTYSEMPATNYQIVNRQRDIAYRVPV</sequence>
<gene>
    <name evidence="1" type="ORF">BJ138DRAFT_1118944</name>
</gene>
<protein>
    <submittedName>
        <fullName evidence="1">Uncharacterized protein</fullName>
    </submittedName>
</protein>
<accession>A0ACB7ZUT9</accession>
<dbReference type="EMBL" id="MU268321">
    <property type="protein sequence ID" value="KAH7904929.1"/>
    <property type="molecule type" value="Genomic_DNA"/>
</dbReference>
<comment type="caution">
    <text evidence="1">The sequence shown here is derived from an EMBL/GenBank/DDBJ whole genome shotgun (WGS) entry which is preliminary data.</text>
</comment>